<dbReference type="InterPro" id="IPR036097">
    <property type="entry name" value="HisK_dim/P_sf"/>
</dbReference>
<evidence type="ECO:0000256" key="14">
    <source>
        <dbReference type="SAM" id="Phobius"/>
    </source>
</evidence>
<dbReference type="SUPFAM" id="SSF158472">
    <property type="entry name" value="HAMP domain-like"/>
    <property type="match status" value="1"/>
</dbReference>
<keyword evidence="6" id="KW-0808">Transferase</keyword>
<evidence type="ECO:0000256" key="7">
    <source>
        <dbReference type="ARBA" id="ARBA00022692"/>
    </source>
</evidence>
<dbReference type="Gene3D" id="3.30.565.10">
    <property type="entry name" value="Histidine kinase-like ATPase, C-terminal domain"/>
    <property type="match status" value="1"/>
</dbReference>
<dbReference type="InterPro" id="IPR003661">
    <property type="entry name" value="HisK_dim/P_dom"/>
</dbReference>
<sequence>MRINVGGKLWLAFFCTLTLTVLTMYVMLHSSLKRGFLDYTSAQSIQRLEILQSALVTIYRNEGTFAGLQRDPERWLQVKSIIFSDSPGMFPDVGSTAEHQQISQKFYREFVSSISLFGREKNLLMGVIKPEKTISWVPLIDQGVTLGFIGFVKPDVVVREVDQKFMAHQLTFFGTISVVILIVSIGVATFLTRRISRPIVALSTYTEALASGDYRQRLEVKSRDEIGQLCDNFNRLAQALEANEKSRANWIADISHEMRTPVAVLKAQIEAMQDGVRPLDTEGLALLEQKVSGLNALVDDLFELALSDIGALSYQKQPLEFDRVVASCVEQFQAKAGYAGLRLSHLLPPGGPIRMHGDAKRLGQLLNNLLENATRYTSTGGAIEVELSENADTVTLQVRDSAPTVPPEQREKIFERLHRLENSRNRSTGGAGLGLAICTNIVMAHQGRIYAEDSPLGGLSIRVELPKQSQ</sequence>
<keyword evidence="11 14" id="KW-1133">Transmembrane helix</keyword>
<feature type="transmembrane region" description="Helical" evidence="14">
    <location>
        <begin position="9"/>
        <end position="28"/>
    </location>
</feature>
<dbReference type="PRINTS" id="PR00344">
    <property type="entry name" value="BCTRLSENSOR"/>
</dbReference>
<dbReference type="Proteomes" id="UP001273505">
    <property type="component" value="Unassembled WGS sequence"/>
</dbReference>
<dbReference type="InterPro" id="IPR004358">
    <property type="entry name" value="Sig_transdc_His_kin-like_C"/>
</dbReference>
<keyword evidence="10 17" id="KW-0067">ATP-binding</keyword>
<feature type="domain" description="Histidine kinase" evidence="15">
    <location>
        <begin position="253"/>
        <end position="469"/>
    </location>
</feature>
<keyword evidence="18" id="KW-1185">Reference proteome</keyword>
<evidence type="ECO:0000256" key="11">
    <source>
        <dbReference type="ARBA" id="ARBA00022989"/>
    </source>
</evidence>
<dbReference type="InterPro" id="IPR003594">
    <property type="entry name" value="HATPase_dom"/>
</dbReference>
<dbReference type="InterPro" id="IPR003660">
    <property type="entry name" value="HAMP_dom"/>
</dbReference>
<dbReference type="EMBL" id="JAXAFO010000001">
    <property type="protein sequence ID" value="MDX6847777.1"/>
    <property type="molecule type" value="Genomic_DNA"/>
</dbReference>
<reference evidence="17 18" key="1">
    <citation type="submission" date="2023-11" db="EMBL/GenBank/DDBJ databases">
        <title>Gilvimarinus fulvus sp. nov., isolated from the surface of Kelp.</title>
        <authorList>
            <person name="Sun Y.Y."/>
            <person name="Gong Y."/>
            <person name="Du Z.J."/>
        </authorList>
    </citation>
    <scope>NUCLEOTIDE SEQUENCE [LARGE SCALE GENOMIC DNA]</scope>
    <source>
        <strain evidence="17 18">SDUM040013</strain>
    </source>
</reference>
<evidence type="ECO:0000259" key="15">
    <source>
        <dbReference type="PROSITE" id="PS50109"/>
    </source>
</evidence>
<dbReference type="PROSITE" id="PS50109">
    <property type="entry name" value="HIS_KIN"/>
    <property type="match status" value="1"/>
</dbReference>
<evidence type="ECO:0000256" key="1">
    <source>
        <dbReference type="ARBA" id="ARBA00000085"/>
    </source>
</evidence>
<keyword evidence="13 14" id="KW-0472">Membrane</keyword>
<dbReference type="RefSeq" id="WP_302724379.1">
    <property type="nucleotide sequence ID" value="NZ_JAULRU010000797.1"/>
</dbReference>
<evidence type="ECO:0000313" key="17">
    <source>
        <dbReference type="EMBL" id="MDX6847777.1"/>
    </source>
</evidence>
<evidence type="ECO:0000259" key="16">
    <source>
        <dbReference type="PROSITE" id="PS50885"/>
    </source>
</evidence>
<dbReference type="PANTHER" id="PTHR45528">
    <property type="entry name" value="SENSOR HISTIDINE KINASE CPXA"/>
    <property type="match status" value="1"/>
</dbReference>
<dbReference type="Pfam" id="PF02518">
    <property type="entry name" value="HATPase_c"/>
    <property type="match status" value="1"/>
</dbReference>
<feature type="transmembrane region" description="Helical" evidence="14">
    <location>
        <begin position="170"/>
        <end position="191"/>
    </location>
</feature>
<dbReference type="CDD" id="cd06225">
    <property type="entry name" value="HAMP"/>
    <property type="match status" value="1"/>
</dbReference>
<keyword evidence="4" id="KW-1003">Cell membrane</keyword>
<dbReference type="PROSITE" id="PS50885">
    <property type="entry name" value="HAMP"/>
    <property type="match status" value="1"/>
</dbReference>
<evidence type="ECO:0000256" key="6">
    <source>
        <dbReference type="ARBA" id="ARBA00022679"/>
    </source>
</evidence>
<comment type="caution">
    <text evidence="17">The sequence shown here is derived from an EMBL/GenBank/DDBJ whole genome shotgun (WGS) entry which is preliminary data.</text>
</comment>
<accession>A0ABU4RSB2</accession>
<comment type="subcellular location">
    <subcellularLocation>
        <location evidence="2">Cell membrane</location>
        <topology evidence="2">Multi-pass membrane protein</topology>
    </subcellularLocation>
</comment>
<evidence type="ECO:0000256" key="2">
    <source>
        <dbReference type="ARBA" id="ARBA00004651"/>
    </source>
</evidence>
<name>A0ABU4RSB2_9GAMM</name>
<evidence type="ECO:0000256" key="5">
    <source>
        <dbReference type="ARBA" id="ARBA00022553"/>
    </source>
</evidence>
<dbReference type="Pfam" id="PF00512">
    <property type="entry name" value="HisKA"/>
    <property type="match status" value="1"/>
</dbReference>
<dbReference type="SUPFAM" id="SSF55874">
    <property type="entry name" value="ATPase domain of HSP90 chaperone/DNA topoisomerase II/histidine kinase"/>
    <property type="match status" value="1"/>
</dbReference>
<evidence type="ECO:0000256" key="12">
    <source>
        <dbReference type="ARBA" id="ARBA00023012"/>
    </source>
</evidence>
<feature type="domain" description="HAMP" evidence="16">
    <location>
        <begin position="193"/>
        <end position="245"/>
    </location>
</feature>
<evidence type="ECO:0000256" key="4">
    <source>
        <dbReference type="ARBA" id="ARBA00022475"/>
    </source>
</evidence>
<evidence type="ECO:0000256" key="8">
    <source>
        <dbReference type="ARBA" id="ARBA00022741"/>
    </source>
</evidence>
<evidence type="ECO:0000256" key="9">
    <source>
        <dbReference type="ARBA" id="ARBA00022777"/>
    </source>
</evidence>
<keyword evidence="5" id="KW-0597">Phosphoprotein</keyword>
<keyword evidence="12" id="KW-0902">Two-component regulatory system</keyword>
<organism evidence="17 18">
    <name type="scientific">Gilvimarinus gilvus</name>
    <dbReference type="NCBI Taxonomy" id="3058038"/>
    <lineage>
        <taxon>Bacteria</taxon>
        <taxon>Pseudomonadati</taxon>
        <taxon>Pseudomonadota</taxon>
        <taxon>Gammaproteobacteria</taxon>
        <taxon>Cellvibrionales</taxon>
        <taxon>Cellvibrionaceae</taxon>
        <taxon>Gilvimarinus</taxon>
    </lineage>
</organism>
<dbReference type="Pfam" id="PF00672">
    <property type="entry name" value="HAMP"/>
    <property type="match status" value="1"/>
</dbReference>
<evidence type="ECO:0000313" key="18">
    <source>
        <dbReference type="Proteomes" id="UP001273505"/>
    </source>
</evidence>
<gene>
    <name evidence="17" type="ORF">SCD92_00305</name>
</gene>
<evidence type="ECO:0000256" key="10">
    <source>
        <dbReference type="ARBA" id="ARBA00022840"/>
    </source>
</evidence>
<evidence type="ECO:0000256" key="3">
    <source>
        <dbReference type="ARBA" id="ARBA00012438"/>
    </source>
</evidence>
<dbReference type="PANTHER" id="PTHR45528:SF1">
    <property type="entry name" value="SENSOR HISTIDINE KINASE CPXA"/>
    <property type="match status" value="1"/>
</dbReference>
<proteinExistence type="predicted"/>
<dbReference type="InterPro" id="IPR005467">
    <property type="entry name" value="His_kinase_dom"/>
</dbReference>
<dbReference type="EC" id="2.7.13.3" evidence="3"/>
<dbReference type="SUPFAM" id="SSF47384">
    <property type="entry name" value="Homodimeric domain of signal transducing histidine kinase"/>
    <property type="match status" value="1"/>
</dbReference>
<dbReference type="GO" id="GO:0005524">
    <property type="term" value="F:ATP binding"/>
    <property type="evidence" value="ECO:0007669"/>
    <property type="project" value="UniProtKB-KW"/>
</dbReference>
<dbReference type="SMART" id="SM00387">
    <property type="entry name" value="HATPase_c"/>
    <property type="match status" value="1"/>
</dbReference>
<dbReference type="Gene3D" id="6.10.340.10">
    <property type="match status" value="1"/>
</dbReference>
<dbReference type="SMART" id="SM00304">
    <property type="entry name" value="HAMP"/>
    <property type="match status" value="1"/>
</dbReference>
<dbReference type="InterPro" id="IPR036890">
    <property type="entry name" value="HATPase_C_sf"/>
</dbReference>
<keyword evidence="7 14" id="KW-0812">Transmembrane</keyword>
<keyword evidence="9" id="KW-0418">Kinase</keyword>
<evidence type="ECO:0000256" key="13">
    <source>
        <dbReference type="ARBA" id="ARBA00023136"/>
    </source>
</evidence>
<dbReference type="SMART" id="SM00388">
    <property type="entry name" value="HisKA"/>
    <property type="match status" value="1"/>
</dbReference>
<dbReference type="InterPro" id="IPR050398">
    <property type="entry name" value="HssS/ArlS-like"/>
</dbReference>
<dbReference type="Gene3D" id="1.10.287.130">
    <property type="match status" value="1"/>
</dbReference>
<dbReference type="CDD" id="cd00082">
    <property type="entry name" value="HisKA"/>
    <property type="match status" value="1"/>
</dbReference>
<comment type="catalytic activity">
    <reaction evidence="1">
        <text>ATP + protein L-histidine = ADP + protein N-phospho-L-histidine.</text>
        <dbReference type="EC" id="2.7.13.3"/>
    </reaction>
</comment>
<keyword evidence="8" id="KW-0547">Nucleotide-binding</keyword>
<protein>
    <recommendedName>
        <fullName evidence="3">histidine kinase</fullName>
        <ecNumber evidence="3">2.7.13.3</ecNumber>
    </recommendedName>
</protein>